<sequence>MSKFNKLKFISLSFLIASVALISTLVIKKYKRNLKEFNKPEIKNDYIEVKITGAILYPGFYTLKNKSNLNDLLIKAQLLSFADLKDFNKAEILKNKQEIHIPFLNNFKILISNINNVQILKAMDISSSIANKIFLLIKQKRNNITWNDISEIPLVGEKTLDKLKNHIIL</sequence>
<evidence type="ECO:0000256" key="1">
    <source>
        <dbReference type="SAM" id="Phobius"/>
    </source>
</evidence>
<keyword evidence="1" id="KW-1133">Transmembrane helix</keyword>
<evidence type="ECO:0000313" key="3">
    <source>
        <dbReference type="Proteomes" id="UP000317904"/>
    </source>
</evidence>
<feature type="transmembrane region" description="Helical" evidence="1">
    <location>
        <begin position="6"/>
        <end position="27"/>
    </location>
</feature>
<proteinExistence type="predicted"/>
<name>A0A502M8M5_9MOLU</name>
<protein>
    <recommendedName>
        <fullName evidence="4">Soluble ligand binding domain-containing protein</fullName>
    </recommendedName>
</protein>
<dbReference type="Gene3D" id="3.10.560.10">
    <property type="entry name" value="Outer membrane lipoprotein wza domain like"/>
    <property type="match status" value="1"/>
</dbReference>
<keyword evidence="1" id="KW-0472">Membrane</keyword>
<comment type="caution">
    <text evidence="2">The sequence shown here is derived from an EMBL/GenBank/DDBJ whole genome shotgun (WGS) entry which is preliminary data.</text>
</comment>
<dbReference type="AlphaFoldDB" id="A0A502M8M5"/>
<dbReference type="Proteomes" id="UP000317904">
    <property type="component" value="Unassembled WGS sequence"/>
</dbReference>
<evidence type="ECO:0008006" key="4">
    <source>
        <dbReference type="Google" id="ProtNLM"/>
    </source>
</evidence>
<reference evidence="2 3" key="1">
    <citation type="submission" date="2019-06" db="EMBL/GenBank/DDBJ databases">
        <title>A comparative genomics study of ostrich specific Mycoplasmas.</title>
        <authorList>
            <person name="Botes A."/>
            <person name="Nel T."/>
        </authorList>
    </citation>
    <scope>NUCLEOTIDE SEQUENCE [LARGE SCALE GENOMIC DNA]</scope>
    <source>
        <strain evidence="2 3">Ms01</strain>
    </source>
</reference>
<gene>
    <name evidence="2" type="ORF">FJM01_02510</name>
</gene>
<dbReference type="NCBIfam" id="NF045978">
    <property type="entry name" value="ComEA_MAG0490"/>
    <property type="match status" value="1"/>
</dbReference>
<accession>A0A502M8M5</accession>
<evidence type="ECO:0000313" key="2">
    <source>
        <dbReference type="EMBL" id="TPI01496.1"/>
    </source>
</evidence>
<dbReference type="EMBL" id="VFSY01000026">
    <property type="protein sequence ID" value="TPI01496.1"/>
    <property type="molecule type" value="Genomic_DNA"/>
</dbReference>
<dbReference type="RefSeq" id="WP_140701227.1">
    <property type="nucleotide sequence ID" value="NZ_VFSY01000026.1"/>
</dbReference>
<keyword evidence="1" id="KW-0812">Transmembrane</keyword>
<organism evidence="2 3">
    <name type="scientific">Mycoplasma struthionis</name>
    <dbReference type="NCBI Taxonomy" id="538220"/>
    <lineage>
        <taxon>Bacteria</taxon>
        <taxon>Bacillati</taxon>
        <taxon>Mycoplasmatota</taxon>
        <taxon>Mollicutes</taxon>
        <taxon>Mycoplasmataceae</taxon>
        <taxon>Mycoplasma</taxon>
    </lineage>
</organism>